<comment type="caution">
    <text evidence="2">The sequence shown here is derived from an EMBL/GenBank/DDBJ whole genome shotgun (WGS) entry which is preliminary data.</text>
</comment>
<gene>
    <name evidence="2" type="ORF">LCGC14_2046590</name>
</gene>
<organism evidence="2">
    <name type="scientific">marine sediment metagenome</name>
    <dbReference type="NCBI Taxonomy" id="412755"/>
    <lineage>
        <taxon>unclassified sequences</taxon>
        <taxon>metagenomes</taxon>
        <taxon>ecological metagenomes</taxon>
    </lineage>
</organism>
<evidence type="ECO:0000256" key="1">
    <source>
        <dbReference type="SAM" id="MobiDB-lite"/>
    </source>
</evidence>
<feature type="region of interest" description="Disordered" evidence="1">
    <location>
        <begin position="33"/>
        <end position="54"/>
    </location>
</feature>
<sequence length="54" mass="6053">MDIKDRIRKIISQGASFSDVPQELMQAKHSTWERLLNQDNNKSNDSSDGSSESG</sequence>
<protein>
    <submittedName>
        <fullName evidence="2">Uncharacterized protein</fullName>
    </submittedName>
</protein>
<name>A0A0F9EQA3_9ZZZZ</name>
<dbReference type="AlphaFoldDB" id="A0A0F9EQA3"/>
<proteinExistence type="predicted"/>
<feature type="compositionally biased region" description="Low complexity" evidence="1">
    <location>
        <begin position="39"/>
        <end position="54"/>
    </location>
</feature>
<reference evidence="2" key="1">
    <citation type="journal article" date="2015" name="Nature">
        <title>Complex archaea that bridge the gap between prokaryotes and eukaryotes.</title>
        <authorList>
            <person name="Spang A."/>
            <person name="Saw J.H."/>
            <person name="Jorgensen S.L."/>
            <person name="Zaremba-Niedzwiedzka K."/>
            <person name="Martijn J."/>
            <person name="Lind A.E."/>
            <person name="van Eijk R."/>
            <person name="Schleper C."/>
            <person name="Guy L."/>
            <person name="Ettema T.J."/>
        </authorList>
    </citation>
    <scope>NUCLEOTIDE SEQUENCE</scope>
</reference>
<dbReference type="EMBL" id="LAZR01024100">
    <property type="protein sequence ID" value="KKL76268.1"/>
    <property type="molecule type" value="Genomic_DNA"/>
</dbReference>
<accession>A0A0F9EQA3</accession>
<evidence type="ECO:0000313" key="2">
    <source>
        <dbReference type="EMBL" id="KKL76268.1"/>
    </source>
</evidence>